<dbReference type="SUPFAM" id="SSF47413">
    <property type="entry name" value="lambda repressor-like DNA-binding domains"/>
    <property type="match status" value="1"/>
</dbReference>
<dbReference type="AlphaFoldDB" id="A0A2K8KTS3"/>
<name>A0A2K8KTS3_9GAMM</name>
<keyword evidence="3" id="KW-1185">Reference proteome</keyword>
<evidence type="ECO:0000259" key="1">
    <source>
        <dbReference type="PROSITE" id="PS50943"/>
    </source>
</evidence>
<dbReference type="EMBL" id="CP011797">
    <property type="protein sequence ID" value="ATX78140.1"/>
    <property type="molecule type" value="Genomic_DNA"/>
</dbReference>
<dbReference type="GO" id="GO:0003677">
    <property type="term" value="F:DNA binding"/>
    <property type="evidence" value="ECO:0007669"/>
    <property type="project" value="InterPro"/>
</dbReference>
<accession>A0A2K8KTS3</accession>
<feature type="domain" description="HTH cro/C1-type" evidence="1">
    <location>
        <begin position="11"/>
        <end position="64"/>
    </location>
</feature>
<dbReference type="PROSITE" id="PS50943">
    <property type="entry name" value="HTH_CROC1"/>
    <property type="match status" value="1"/>
</dbReference>
<dbReference type="Pfam" id="PF13443">
    <property type="entry name" value="HTH_26"/>
    <property type="match status" value="1"/>
</dbReference>
<sequence length="251" mass="29079">MSQTSQLIDTLKKILRERKITYADVATHLNLSEANVKRMFSKRHFTLNRLEAICSLANADLGYLITRMHEGSMIIDELTLEAEQDLIANIKLLLMAQLLINRWTLDDIVSIYNFDEHEATRLLAKLDRLGFIELLPGNRVRTLVSRNFKWIQNGPVHKYFENHVAGEFFNCTFNPKAGELLVFMAGMLTRQSNRHMQNSMRRLAREFDDLCKEDGKLPVSETYGSGIVLALRPWELSVFAEYRRVPNTKKF</sequence>
<dbReference type="Proteomes" id="UP000229757">
    <property type="component" value="Chromosome"/>
</dbReference>
<evidence type="ECO:0000313" key="2">
    <source>
        <dbReference type="EMBL" id="ATX78140.1"/>
    </source>
</evidence>
<dbReference type="RefSeq" id="WP_100258349.1">
    <property type="nucleotide sequence ID" value="NZ_CP011797.1"/>
</dbReference>
<dbReference type="OrthoDB" id="5298444at2"/>
<dbReference type="CDD" id="cd00093">
    <property type="entry name" value="HTH_XRE"/>
    <property type="match status" value="1"/>
</dbReference>
<dbReference type="InterPro" id="IPR010982">
    <property type="entry name" value="Lambda_DNA-bd_dom_sf"/>
</dbReference>
<dbReference type="InterPro" id="IPR001387">
    <property type="entry name" value="Cro/C1-type_HTH"/>
</dbReference>
<gene>
    <name evidence="2" type="ORF">REIFOR_03021</name>
</gene>
<evidence type="ECO:0000313" key="3">
    <source>
        <dbReference type="Proteomes" id="UP000229757"/>
    </source>
</evidence>
<organism evidence="2 3">
    <name type="scientific">Reinekea forsetii</name>
    <dbReference type="NCBI Taxonomy" id="1336806"/>
    <lineage>
        <taxon>Bacteria</taxon>
        <taxon>Pseudomonadati</taxon>
        <taxon>Pseudomonadota</taxon>
        <taxon>Gammaproteobacteria</taxon>
        <taxon>Oceanospirillales</taxon>
        <taxon>Saccharospirillaceae</taxon>
        <taxon>Reinekea</taxon>
    </lineage>
</organism>
<reference evidence="2 3" key="1">
    <citation type="journal article" date="2017" name="Environ. Microbiol.">
        <title>Genomic and physiological analyses of 'Reinekea forsetii' reveal a versatile opportunistic lifestyle during spring algae blooms.</title>
        <authorList>
            <person name="Avci B."/>
            <person name="Hahnke R.L."/>
            <person name="Chafee M."/>
            <person name="Fischer T."/>
            <person name="Gruber-Vodicka H."/>
            <person name="Tegetmeyer H.E."/>
            <person name="Harder J."/>
            <person name="Fuchs B.M."/>
            <person name="Amann R.I."/>
            <person name="Teeling H."/>
        </authorList>
    </citation>
    <scope>NUCLEOTIDE SEQUENCE [LARGE SCALE GENOMIC DNA]</scope>
    <source>
        <strain evidence="2 3">Hel1_31_D35</strain>
    </source>
</reference>
<protein>
    <recommendedName>
        <fullName evidence="1">HTH cro/C1-type domain-containing protein</fullName>
    </recommendedName>
</protein>
<proteinExistence type="predicted"/>
<dbReference type="KEGG" id="rfo:REIFOR_03021"/>
<dbReference type="Gene3D" id="1.10.260.40">
    <property type="entry name" value="lambda repressor-like DNA-binding domains"/>
    <property type="match status" value="1"/>
</dbReference>